<dbReference type="PANTHER" id="PTHR46013">
    <property type="entry name" value="VASCULAR CELL ADHESION MOLECULE 1"/>
    <property type="match status" value="1"/>
</dbReference>
<accession>A0A3P8X3Y9</accession>
<dbReference type="GeneTree" id="ENSGT01010000222294"/>
<protein>
    <submittedName>
        <fullName evidence="3">Hemicentin-2-like</fullName>
    </submittedName>
</protein>
<dbReference type="SMART" id="SM00408">
    <property type="entry name" value="IGc2"/>
    <property type="match status" value="2"/>
</dbReference>
<keyword evidence="1" id="KW-0812">Transmembrane</keyword>
<dbReference type="Pfam" id="PF13895">
    <property type="entry name" value="Ig_2"/>
    <property type="match status" value="2"/>
</dbReference>
<feature type="domain" description="Ig-like" evidence="2">
    <location>
        <begin position="192"/>
        <end position="268"/>
    </location>
</feature>
<proteinExistence type="predicted"/>
<dbReference type="CDD" id="cd00096">
    <property type="entry name" value="Ig"/>
    <property type="match status" value="1"/>
</dbReference>
<dbReference type="SUPFAM" id="SSF48726">
    <property type="entry name" value="Immunoglobulin"/>
    <property type="match status" value="3"/>
</dbReference>
<dbReference type="SMART" id="SM00409">
    <property type="entry name" value="IG"/>
    <property type="match status" value="2"/>
</dbReference>
<dbReference type="PROSITE" id="PS50835">
    <property type="entry name" value="IG_LIKE"/>
    <property type="match status" value="2"/>
</dbReference>
<name>A0A3P8X3Y9_CYNSE</name>
<dbReference type="Ensembl" id="ENSCSET00000032852.1">
    <property type="protein sequence ID" value="ENSCSEP00000032431.1"/>
    <property type="gene ID" value="ENSCSEG00000020807.1"/>
</dbReference>
<reference evidence="3 4" key="1">
    <citation type="journal article" date="2014" name="Nat. Genet.">
        <title>Whole-genome sequence of a flatfish provides insights into ZW sex chromosome evolution and adaptation to a benthic lifestyle.</title>
        <authorList>
            <person name="Chen S."/>
            <person name="Zhang G."/>
            <person name="Shao C."/>
            <person name="Huang Q."/>
            <person name="Liu G."/>
            <person name="Zhang P."/>
            <person name="Song W."/>
            <person name="An N."/>
            <person name="Chalopin D."/>
            <person name="Volff J.N."/>
            <person name="Hong Y."/>
            <person name="Li Q."/>
            <person name="Sha Z."/>
            <person name="Zhou H."/>
            <person name="Xie M."/>
            <person name="Yu Q."/>
            <person name="Liu Y."/>
            <person name="Xiang H."/>
            <person name="Wang N."/>
            <person name="Wu K."/>
            <person name="Yang C."/>
            <person name="Zhou Q."/>
            <person name="Liao X."/>
            <person name="Yang L."/>
            <person name="Hu Q."/>
            <person name="Zhang J."/>
            <person name="Meng L."/>
            <person name="Jin L."/>
            <person name="Tian Y."/>
            <person name="Lian J."/>
            <person name="Yang J."/>
            <person name="Miao G."/>
            <person name="Liu S."/>
            <person name="Liang Z."/>
            <person name="Yan F."/>
            <person name="Li Y."/>
            <person name="Sun B."/>
            <person name="Zhang H."/>
            <person name="Zhang J."/>
            <person name="Zhu Y."/>
            <person name="Du M."/>
            <person name="Zhao Y."/>
            <person name="Schartl M."/>
            <person name="Tang Q."/>
            <person name="Wang J."/>
        </authorList>
    </citation>
    <scope>NUCLEOTIDE SEQUENCE</scope>
</reference>
<dbReference type="InterPro" id="IPR007110">
    <property type="entry name" value="Ig-like_dom"/>
</dbReference>
<sequence length="318" mass="35786">MCFPGNSGNSCATVVNVERSICAFTGSSVDISGIFYSDYYYKLSPLWFVAEREQQKWDIPGNVYQRKARFQGFARNGQLRLRITNLAESDSGEYRFGYKTYSRTYNAPRIPTVSRNKEVVEGSSVNLTCSTDANPAATYTWHRSNQSLVSPQSLFHMSSVQLSDSGDYYCTAENELGKTRSQIVSITVTYGPKFSVLSVSPSGELVEGSSVTLTCSTDAYPAPSYTWYKDNQVLRQGSVHFYNFSSISSEDSGVYKCQTENHIHRKISQLVSLEIKRKRLDRLWPMILLLLFMTVPTVITRWCCCSTVQRGQGFPVGM</sequence>
<dbReference type="InterPro" id="IPR003599">
    <property type="entry name" value="Ig_sub"/>
</dbReference>
<keyword evidence="4" id="KW-1185">Reference proteome</keyword>
<evidence type="ECO:0000256" key="1">
    <source>
        <dbReference type="SAM" id="Phobius"/>
    </source>
</evidence>
<keyword evidence="1" id="KW-1133">Transmembrane helix</keyword>
<dbReference type="InterPro" id="IPR003598">
    <property type="entry name" value="Ig_sub2"/>
</dbReference>
<evidence type="ECO:0000313" key="3">
    <source>
        <dbReference type="Ensembl" id="ENSCSEP00000032431.1"/>
    </source>
</evidence>
<reference evidence="3" key="2">
    <citation type="submission" date="2025-08" db="UniProtKB">
        <authorList>
            <consortium name="Ensembl"/>
        </authorList>
    </citation>
    <scope>IDENTIFICATION</scope>
</reference>
<dbReference type="Proteomes" id="UP000265120">
    <property type="component" value="Chromosome 9"/>
</dbReference>
<feature type="transmembrane region" description="Helical" evidence="1">
    <location>
        <begin position="283"/>
        <end position="302"/>
    </location>
</feature>
<dbReference type="AlphaFoldDB" id="A0A3P8X3Y9"/>
<keyword evidence="1" id="KW-0472">Membrane</keyword>
<dbReference type="Gene3D" id="2.60.40.10">
    <property type="entry name" value="Immunoglobulins"/>
    <property type="match status" value="3"/>
</dbReference>
<organism evidence="3 4">
    <name type="scientific">Cynoglossus semilaevis</name>
    <name type="common">Tongue sole</name>
    <dbReference type="NCBI Taxonomy" id="244447"/>
    <lineage>
        <taxon>Eukaryota</taxon>
        <taxon>Metazoa</taxon>
        <taxon>Chordata</taxon>
        <taxon>Craniata</taxon>
        <taxon>Vertebrata</taxon>
        <taxon>Euteleostomi</taxon>
        <taxon>Actinopterygii</taxon>
        <taxon>Neopterygii</taxon>
        <taxon>Teleostei</taxon>
        <taxon>Neoteleostei</taxon>
        <taxon>Acanthomorphata</taxon>
        <taxon>Carangaria</taxon>
        <taxon>Pleuronectiformes</taxon>
        <taxon>Pleuronectoidei</taxon>
        <taxon>Cynoglossidae</taxon>
        <taxon>Cynoglossinae</taxon>
        <taxon>Cynoglossus</taxon>
    </lineage>
</organism>
<evidence type="ECO:0000313" key="4">
    <source>
        <dbReference type="Proteomes" id="UP000265120"/>
    </source>
</evidence>
<dbReference type="PANTHER" id="PTHR46013:SF4">
    <property type="entry name" value="B-CELL RECEPTOR CD22-RELATED"/>
    <property type="match status" value="1"/>
</dbReference>
<feature type="domain" description="Ig-like" evidence="2">
    <location>
        <begin position="108"/>
        <end position="189"/>
    </location>
</feature>
<reference evidence="3" key="3">
    <citation type="submission" date="2025-09" db="UniProtKB">
        <authorList>
            <consortium name="Ensembl"/>
        </authorList>
    </citation>
    <scope>IDENTIFICATION</scope>
</reference>
<dbReference type="InterPro" id="IPR036179">
    <property type="entry name" value="Ig-like_dom_sf"/>
</dbReference>
<evidence type="ECO:0000259" key="2">
    <source>
        <dbReference type="PROSITE" id="PS50835"/>
    </source>
</evidence>
<dbReference type="InterPro" id="IPR013783">
    <property type="entry name" value="Ig-like_fold"/>
</dbReference>